<dbReference type="SUPFAM" id="SSF50621">
    <property type="entry name" value="Alanine racemase C-terminal domain-like"/>
    <property type="match status" value="1"/>
</dbReference>
<name>A0AAV4NIB6_CAEEX</name>
<evidence type="ECO:0000313" key="4">
    <source>
        <dbReference type="EMBL" id="GIX83471.1"/>
    </source>
</evidence>
<proteinExistence type="predicted"/>
<dbReference type="InterPro" id="IPR022643">
    <property type="entry name" value="De-COase2_C"/>
</dbReference>
<dbReference type="GO" id="GO:0005737">
    <property type="term" value="C:cytoplasm"/>
    <property type="evidence" value="ECO:0007669"/>
    <property type="project" value="TreeGrafter"/>
</dbReference>
<dbReference type="InterPro" id="IPR009006">
    <property type="entry name" value="Ala_racemase/Decarboxylase_C"/>
</dbReference>
<sequence length="262" mass="30019">MLENLFVGLEEEDTNLDVESYETFVLKTMNAKSFPKNINRETRVQVHHYGHRGRIFWINRKRRIFFYKLTQEIQNSLKNNFPDGDVEFIAEPGCYCVASAVSLVTTILGKKSISTNEKSDIKKEYFLNDSFYGSFFEHHDIYHVKPVPVLAASEMKQRPKYKSRVWGQTCCSEDIVEDECVLPDMEDGELIQWPNMGAYGKGVSSTFTIVPSPADRYVFIQNSKLKLDSIPNAEKAIDYIAEKADLVQHAEEVNGNGLIKIK</sequence>
<dbReference type="EMBL" id="BPLR01020870">
    <property type="protein sequence ID" value="GIX83471.1"/>
    <property type="molecule type" value="Genomic_DNA"/>
</dbReference>
<evidence type="ECO:0000256" key="2">
    <source>
        <dbReference type="ARBA" id="ARBA00023239"/>
    </source>
</evidence>
<dbReference type="AlphaFoldDB" id="A0AAV4NIB6"/>
<dbReference type="GO" id="GO:0004586">
    <property type="term" value="F:ornithine decarboxylase activity"/>
    <property type="evidence" value="ECO:0007669"/>
    <property type="project" value="TreeGrafter"/>
</dbReference>
<keyword evidence="2" id="KW-0456">Lyase</keyword>
<evidence type="ECO:0000256" key="1">
    <source>
        <dbReference type="ARBA" id="ARBA00022898"/>
    </source>
</evidence>
<protein>
    <submittedName>
        <fullName evidence="4">Antizyme inhibitor 2</fullName>
    </submittedName>
</protein>
<dbReference type="PANTHER" id="PTHR11482">
    <property type="entry name" value="ARGININE/DIAMINOPIMELATE/ORNITHINE DECARBOXYLASE"/>
    <property type="match status" value="1"/>
</dbReference>
<gene>
    <name evidence="4" type="primary">azin2</name>
    <name evidence="4" type="ORF">CEXT_427321</name>
</gene>
<dbReference type="Proteomes" id="UP001054945">
    <property type="component" value="Unassembled WGS sequence"/>
</dbReference>
<dbReference type="PANTHER" id="PTHR11482:SF6">
    <property type="entry name" value="ORNITHINE DECARBOXYLASE 1-RELATED"/>
    <property type="match status" value="1"/>
</dbReference>
<dbReference type="GO" id="GO:0033387">
    <property type="term" value="P:putrescine biosynthetic process from arginine, via ornithine"/>
    <property type="evidence" value="ECO:0007669"/>
    <property type="project" value="TreeGrafter"/>
</dbReference>
<reference evidence="4 5" key="1">
    <citation type="submission" date="2021-06" db="EMBL/GenBank/DDBJ databases">
        <title>Caerostris extrusa draft genome.</title>
        <authorList>
            <person name="Kono N."/>
            <person name="Arakawa K."/>
        </authorList>
    </citation>
    <scope>NUCLEOTIDE SEQUENCE [LARGE SCALE GENOMIC DNA]</scope>
</reference>
<evidence type="ECO:0000259" key="3">
    <source>
        <dbReference type="Pfam" id="PF00278"/>
    </source>
</evidence>
<dbReference type="Gene3D" id="2.40.37.10">
    <property type="entry name" value="Lyase, Ornithine Decarboxylase, Chain A, domain 1"/>
    <property type="match status" value="1"/>
</dbReference>
<organism evidence="4 5">
    <name type="scientific">Caerostris extrusa</name>
    <name type="common">Bark spider</name>
    <name type="synonym">Caerostris bankana</name>
    <dbReference type="NCBI Taxonomy" id="172846"/>
    <lineage>
        <taxon>Eukaryota</taxon>
        <taxon>Metazoa</taxon>
        <taxon>Ecdysozoa</taxon>
        <taxon>Arthropoda</taxon>
        <taxon>Chelicerata</taxon>
        <taxon>Arachnida</taxon>
        <taxon>Araneae</taxon>
        <taxon>Araneomorphae</taxon>
        <taxon>Entelegynae</taxon>
        <taxon>Araneoidea</taxon>
        <taxon>Araneidae</taxon>
        <taxon>Caerostris</taxon>
    </lineage>
</organism>
<keyword evidence="5" id="KW-1185">Reference proteome</keyword>
<dbReference type="InterPro" id="IPR002433">
    <property type="entry name" value="Orn_de-COase"/>
</dbReference>
<accession>A0AAV4NIB6</accession>
<evidence type="ECO:0000313" key="5">
    <source>
        <dbReference type="Proteomes" id="UP001054945"/>
    </source>
</evidence>
<dbReference type="Pfam" id="PF00278">
    <property type="entry name" value="Orn_DAP_Arg_deC"/>
    <property type="match status" value="1"/>
</dbReference>
<comment type="caution">
    <text evidence="4">The sequence shown here is derived from an EMBL/GenBank/DDBJ whole genome shotgun (WGS) entry which is preliminary data.</text>
</comment>
<feature type="domain" description="Orn/DAP/Arg decarboxylase 2 C-terminal" evidence="3">
    <location>
        <begin position="94"/>
        <end position="197"/>
    </location>
</feature>
<keyword evidence="1" id="KW-0663">Pyridoxal phosphate</keyword>